<dbReference type="EMBL" id="KQ416226">
    <property type="protein sequence ID" value="KOF98022.1"/>
    <property type="molecule type" value="Genomic_DNA"/>
</dbReference>
<sequence length="92" mass="10974">MLHIYKSSGKFSKCQIVNIQKNRALPKHTTPRNVKIASQNFKLLNKKQKLISKYRQKEWCYCKKFHCITTELTAIQQPLIYEIQSENRIMTM</sequence>
<proteinExistence type="predicted"/>
<organism evidence="1">
    <name type="scientific">Octopus bimaculoides</name>
    <name type="common">California two-spotted octopus</name>
    <dbReference type="NCBI Taxonomy" id="37653"/>
    <lineage>
        <taxon>Eukaryota</taxon>
        <taxon>Metazoa</taxon>
        <taxon>Spiralia</taxon>
        <taxon>Lophotrochozoa</taxon>
        <taxon>Mollusca</taxon>
        <taxon>Cephalopoda</taxon>
        <taxon>Coleoidea</taxon>
        <taxon>Octopodiformes</taxon>
        <taxon>Octopoda</taxon>
        <taxon>Incirrata</taxon>
        <taxon>Octopodidae</taxon>
        <taxon>Octopus</taxon>
    </lineage>
</organism>
<accession>A0A0L8I993</accession>
<name>A0A0L8I993_OCTBM</name>
<gene>
    <name evidence="1" type="ORF">OCBIM_22027494mg</name>
</gene>
<protein>
    <submittedName>
        <fullName evidence="1">Uncharacterized protein</fullName>
    </submittedName>
</protein>
<reference evidence="1" key="1">
    <citation type="submission" date="2015-07" db="EMBL/GenBank/DDBJ databases">
        <title>MeaNS - Measles Nucleotide Surveillance Program.</title>
        <authorList>
            <person name="Tran T."/>
            <person name="Druce J."/>
        </authorList>
    </citation>
    <scope>NUCLEOTIDE SEQUENCE</scope>
    <source>
        <strain evidence="1">UCB-OBI-ISO-001</strain>
        <tissue evidence="1">Gonad</tissue>
    </source>
</reference>
<dbReference type="AlphaFoldDB" id="A0A0L8I993"/>
<evidence type="ECO:0000313" key="1">
    <source>
        <dbReference type="EMBL" id="KOF98022.1"/>
    </source>
</evidence>